<dbReference type="GO" id="GO:0052845">
    <property type="term" value="F:inositol-5-diphosphate-1,2,3,4,6-pentakisphosphate diphosphatase activity"/>
    <property type="evidence" value="ECO:0007669"/>
    <property type="project" value="UniProtKB-ARBA"/>
</dbReference>
<dbReference type="GO" id="GO:0008270">
    <property type="term" value="F:zinc ion binding"/>
    <property type="evidence" value="ECO:0007669"/>
    <property type="project" value="UniProtKB-KW"/>
</dbReference>
<dbReference type="GO" id="GO:0052847">
    <property type="term" value="F:inositol-1,5-bisdiphosphate-2,3,4,6-tetrakisphosphate 5-diphosphatase activity"/>
    <property type="evidence" value="ECO:0007669"/>
    <property type="project" value="UniProtKB-ARBA"/>
</dbReference>
<dbReference type="PRINTS" id="PR01911">
    <property type="entry name" value="PFDSPHPHTASE"/>
</dbReference>
<dbReference type="InterPro" id="IPR029021">
    <property type="entry name" value="Prot-tyrosine_phosphatase-like"/>
</dbReference>
<evidence type="ECO:0000256" key="7">
    <source>
        <dbReference type="ARBA" id="ARBA00048424"/>
    </source>
</evidence>
<accession>A0A7J0EFQ9</accession>
<dbReference type="Proteomes" id="UP000585474">
    <property type="component" value="Unassembled WGS sequence"/>
</dbReference>
<comment type="catalytic activity">
    <reaction evidence="5">
        <text>3,5-bis(diphospho)-1D-myo-inositol 1,2,4,6-tetrakisphosphate + H2O = 3-diphospho-1D-myo-inositol 1,2,4,5,6-pentakisphosphate + phosphate + 2 H(+)</text>
        <dbReference type="Rhea" id="RHEA:56312"/>
        <dbReference type="ChEBI" id="CHEBI:15377"/>
        <dbReference type="ChEBI" id="CHEBI:15378"/>
        <dbReference type="ChEBI" id="CHEBI:43474"/>
        <dbReference type="ChEBI" id="CHEBI:140372"/>
        <dbReference type="ChEBI" id="CHEBI:140374"/>
        <dbReference type="EC" id="3.6.1.52"/>
    </reaction>
    <physiologicalReaction direction="left-to-right" evidence="5">
        <dbReference type="Rhea" id="RHEA:56313"/>
    </physiologicalReaction>
</comment>
<evidence type="ECO:0000256" key="2">
    <source>
        <dbReference type="ARBA" id="ARBA00022801"/>
    </source>
</evidence>
<name>A0A7J0EFQ9_9ERIC</name>
<feature type="compositionally biased region" description="Basic residues" evidence="9">
    <location>
        <begin position="83"/>
        <end position="96"/>
    </location>
</feature>
<feature type="region of interest" description="Disordered" evidence="9">
    <location>
        <begin position="77"/>
        <end position="96"/>
    </location>
</feature>
<dbReference type="SUPFAM" id="SSF57756">
    <property type="entry name" value="Retrovirus zinc finger-like domains"/>
    <property type="match status" value="1"/>
</dbReference>
<keyword evidence="8" id="KW-0863">Zinc-finger</keyword>
<dbReference type="InterPro" id="IPR054722">
    <property type="entry name" value="PolX-like_BBD"/>
</dbReference>
<gene>
    <name evidence="12" type="ORF">Acr_04g0000460</name>
</gene>
<dbReference type="SUPFAM" id="SSF52799">
    <property type="entry name" value="(Phosphotyrosine protein) phosphatases II"/>
    <property type="match status" value="1"/>
</dbReference>
<dbReference type="InterPro" id="IPR016130">
    <property type="entry name" value="Tyr_Pase_AS"/>
</dbReference>
<dbReference type="FunFam" id="3.90.190.10:FF:000024">
    <property type="entry name" value="probable tyrosine-protein phosphatase At1g05000"/>
    <property type="match status" value="1"/>
</dbReference>
<organism evidence="12 13">
    <name type="scientific">Actinidia rufa</name>
    <dbReference type="NCBI Taxonomy" id="165716"/>
    <lineage>
        <taxon>Eukaryota</taxon>
        <taxon>Viridiplantae</taxon>
        <taxon>Streptophyta</taxon>
        <taxon>Embryophyta</taxon>
        <taxon>Tracheophyta</taxon>
        <taxon>Spermatophyta</taxon>
        <taxon>Magnoliopsida</taxon>
        <taxon>eudicotyledons</taxon>
        <taxon>Gunneridae</taxon>
        <taxon>Pentapetalae</taxon>
        <taxon>asterids</taxon>
        <taxon>Ericales</taxon>
        <taxon>Actinidiaceae</taxon>
        <taxon>Actinidia</taxon>
    </lineage>
</organism>
<dbReference type="SMART" id="SM00343">
    <property type="entry name" value="ZnF_C2HC"/>
    <property type="match status" value="1"/>
</dbReference>
<feature type="domain" description="Tyrosine-protein phosphatase" evidence="10">
    <location>
        <begin position="519"/>
        <end position="695"/>
    </location>
</feature>
<keyword evidence="8" id="KW-0862">Zinc</keyword>
<dbReference type="Gene3D" id="4.10.60.10">
    <property type="entry name" value="Zinc finger, CCHC-type"/>
    <property type="match status" value="1"/>
</dbReference>
<comment type="caution">
    <text evidence="12">The sequence shown here is derived from an EMBL/GenBank/DDBJ whole genome shotgun (WGS) entry which is preliminary data.</text>
</comment>
<protein>
    <recommendedName>
        <fullName evidence="1">diphosphoinositol-polyphosphate diphosphatase</fullName>
        <ecNumber evidence="1">3.6.1.52</ecNumber>
    </recommendedName>
</protein>
<dbReference type="InterPro" id="IPR020422">
    <property type="entry name" value="TYR_PHOSPHATASE_DUAL_dom"/>
</dbReference>
<dbReference type="Gene3D" id="3.90.190.10">
    <property type="entry name" value="Protein tyrosine phosphatase superfamily"/>
    <property type="match status" value="1"/>
</dbReference>
<dbReference type="EC" id="3.6.1.52" evidence="1"/>
<dbReference type="EMBL" id="BJWL01000004">
    <property type="protein sequence ID" value="GFY85308.1"/>
    <property type="molecule type" value="Genomic_DNA"/>
</dbReference>
<dbReference type="InterPro" id="IPR004861">
    <property type="entry name" value="Siw14-like"/>
</dbReference>
<evidence type="ECO:0000256" key="5">
    <source>
        <dbReference type="ARBA" id="ARBA00047562"/>
    </source>
</evidence>
<dbReference type="PANTHER" id="PTHR31126">
    <property type="entry name" value="TYROSINE-PROTEIN PHOSPHATASE"/>
    <property type="match status" value="1"/>
</dbReference>
<evidence type="ECO:0000256" key="4">
    <source>
        <dbReference type="ARBA" id="ARBA00047342"/>
    </source>
</evidence>
<dbReference type="PROSITE" id="PS50158">
    <property type="entry name" value="ZF_CCHC"/>
    <property type="match status" value="1"/>
</dbReference>
<keyword evidence="2" id="KW-0378">Hydrolase</keyword>
<dbReference type="Pfam" id="PF03162">
    <property type="entry name" value="Y_phosphatase2"/>
    <property type="match status" value="1"/>
</dbReference>
<dbReference type="InterPro" id="IPR001878">
    <property type="entry name" value="Znf_CCHC"/>
</dbReference>
<dbReference type="Pfam" id="PF22936">
    <property type="entry name" value="Pol_BBD"/>
    <property type="match status" value="1"/>
</dbReference>
<reference evidence="12 13" key="1">
    <citation type="submission" date="2019-07" db="EMBL/GenBank/DDBJ databases">
        <title>De Novo Assembly of kiwifruit Actinidia rufa.</title>
        <authorList>
            <person name="Sugita-Konishi S."/>
            <person name="Sato K."/>
            <person name="Mori E."/>
            <person name="Abe Y."/>
            <person name="Kisaki G."/>
            <person name="Hamano K."/>
            <person name="Suezawa K."/>
            <person name="Otani M."/>
            <person name="Fukuda T."/>
            <person name="Manabe T."/>
            <person name="Gomi K."/>
            <person name="Tabuchi M."/>
            <person name="Akimitsu K."/>
            <person name="Kataoka I."/>
        </authorList>
    </citation>
    <scope>NUCLEOTIDE SEQUENCE [LARGE SCALE GENOMIC DNA]</scope>
    <source>
        <strain evidence="13">cv. Fuchu</strain>
    </source>
</reference>
<dbReference type="OrthoDB" id="513620at2759"/>
<evidence type="ECO:0000259" key="10">
    <source>
        <dbReference type="PROSITE" id="PS50054"/>
    </source>
</evidence>
<evidence type="ECO:0000256" key="3">
    <source>
        <dbReference type="ARBA" id="ARBA00044949"/>
    </source>
</evidence>
<feature type="region of interest" description="Disordered" evidence="9">
    <location>
        <begin position="275"/>
        <end position="306"/>
    </location>
</feature>
<evidence type="ECO:0000256" key="9">
    <source>
        <dbReference type="SAM" id="MobiDB-lite"/>
    </source>
</evidence>
<dbReference type="GO" id="GO:0003676">
    <property type="term" value="F:nucleic acid binding"/>
    <property type="evidence" value="ECO:0007669"/>
    <property type="project" value="InterPro"/>
</dbReference>
<evidence type="ECO:0000256" key="6">
    <source>
        <dbReference type="ARBA" id="ARBA00047927"/>
    </source>
</evidence>
<dbReference type="PROSITE" id="PS50054">
    <property type="entry name" value="TYR_PHOSPHATASE_DUAL"/>
    <property type="match status" value="1"/>
</dbReference>
<proteinExistence type="inferred from homology"/>
<evidence type="ECO:0000313" key="13">
    <source>
        <dbReference type="Proteomes" id="UP000585474"/>
    </source>
</evidence>
<evidence type="ECO:0000256" key="8">
    <source>
        <dbReference type="PROSITE-ProRule" id="PRU00047"/>
    </source>
</evidence>
<feature type="domain" description="CCHC-type" evidence="11">
    <location>
        <begin position="107"/>
        <end position="123"/>
    </location>
</feature>
<comment type="catalytic activity">
    <reaction evidence="6">
        <text>1,5-bis(diphospho)-1D-myo-inositol 2,3,4,6-tetrakisphosphate + H2O = 1-diphospho-1D-myo-inositol 2,3,4,5,6-pentakisphosphate + phosphate + 2 H(+)</text>
        <dbReference type="Rhea" id="RHEA:79699"/>
        <dbReference type="ChEBI" id="CHEBI:15377"/>
        <dbReference type="ChEBI" id="CHEBI:15378"/>
        <dbReference type="ChEBI" id="CHEBI:43474"/>
        <dbReference type="ChEBI" id="CHEBI:74946"/>
        <dbReference type="ChEBI" id="CHEBI:77983"/>
        <dbReference type="EC" id="3.6.1.52"/>
    </reaction>
    <physiologicalReaction direction="left-to-right" evidence="6">
        <dbReference type="Rhea" id="RHEA:79700"/>
    </physiologicalReaction>
</comment>
<evidence type="ECO:0000259" key="11">
    <source>
        <dbReference type="PROSITE" id="PS50158"/>
    </source>
</evidence>
<dbReference type="PANTHER" id="PTHR31126:SF48">
    <property type="entry name" value="INOSITOL PHOSPHATASE SIW14"/>
    <property type="match status" value="1"/>
</dbReference>
<evidence type="ECO:0000256" key="1">
    <source>
        <dbReference type="ARBA" id="ARBA00012527"/>
    </source>
</evidence>
<dbReference type="CDD" id="cd14528">
    <property type="entry name" value="PFA-DSP_Siw14"/>
    <property type="match status" value="1"/>
</dbReference>
<dbReference type="GO" id="GO:0005737">
    <property type="term" value="C:cytoplasm"/>
    <property type="evidence" value="ECO:0007669"/>
    <property type="project" value="TreeGrafter"/>
</dbReference>
<dbReference type="InterPro" id="IPR020428">
    <property type="entry name" value="PFA-DSPs"/>
</dbReference>
<dbReference type="GO" id="GO:0016791">
    <property type="term" value="F:phosphatase activity"/>
    <property type="evidence" value="ECO:0007669"/>
    <property type="project" value="InterPro"/>
</dbReference>
<evidence type="ECO:0000313" key="12">
    <source>
        <dbReference type="EMBL" id="GFY85308.1"/>
    </source>
</evidence>
<keyword evidence="13" id="KW-1185">Reference proteome</keyword>
<dbReference type="PROSITE" id="PS00383">
    <property type="entry name" value="TYR_PHOSPHATASE_1"/>
    <property type="match status" value="1"/>
</dbReference>
<comment type="catalytic activity">
    <reaction evidence="4">
        <text>5-diphospho-1D-myo-inositol 1,2,3,4,6-pentakisphosphate + H2O = 1D-myo-inositol hexakisphosphate + phosphate + H(+)</text>
        <dbReference type="Rhea" id="RHEA:22384"/>
        <dbReference type="ChEBI" id="CHEBI:15377"/>
        <dbReference type="ChEBI" id="CHEBI:15378"/>
        <dbReference type="ChEBI" id="CHEBI:43474"/>
        <dbReference type="ChEBI" id="CHEBI:58130"/>
        <dbReference type="ChEBI" id="CHEBI:58628"/>
        <dbReference type="EC" id="3.6.1.52"/>
    </reaction>
    <physiologicalReaction direction="left-to-right" evidence="4">
        <dbReference type="Rhea" id="RHEA:22385"/>
    </physiologicalReaction>
</comment>
<dbReference type="InterPro" id="IPR036875">
    <property type="entry name" value="Znf_CCHC_sf"/>
</dbReference>
<dbReference type="Pfam" id="PF00098">
    <property type="entry name" value="zf-CCHC"/>
    <property type="match status" value="1"/>
</dbReference>
<feature type="compositionally biased region" description="Polar residues" evidence="9">
    <location>
        <begin position="283"/>
        <end position="292"/>
    </location>
</feature>
<sequence length="833" mass="92590">MVEHNLGSMILFLATNYAIWKPRMEDILFCKDLHDPLENKREKPLVTKDEEWRKMNKKTIGLIRQCIRHEVLVSEGSRERGRGQGRGHHKGIGKGRWRSQARGRTVRCFYCDQEEHIKRDCPKYKAHDLSSDTTTTAVMAVDESDVLLAASDDGKSDWVLDSGSAYHLCKDREVFSTYAPCEGRIWMVNNTSSRVIGRGSVRFRMADGRSVTLTEVRHVPNLRKNLISIGMLDSKGCSFDASGGTLRVSKENKEILWGKKTGGLYRLEGSVQKGGATVRHGSSGISKKNGQGKQPWHRGTQSKRRGTWRIRSGTRAQGDALGYVRKSGQTRVVQAVQDVHREAQRKETKSILRSCTAKGAATPKRVSFALDLISGGDLSSCAHKGGEMEPRQLANTAADEIDATHEQRAALTVAIGHQPQNYPQNRQYVETEKGDNAKEVDDNSFSVNKPFSLKKQLNRSIRIFSLSSYVNQAVMKEEEDQGSDMCRTIEVAVVEPTRLAPAIDNVDANGEELFMPPLNFSMVDSGIFRSGFPDTANFAFLQTLGLRSIICLCPEPYPEANAQFVDSNGIRLFQFGIESYKSLCVVIAMHQIVLISSGGELRFAVEPFVNIPEDTIREALKVVLDVKNHPILIHCKRGKHRTGCLVGCLRKLQRWCLSSVFDEYQRFAAAKARVSDQSIRDTLPSSTGYSTSHQSVCTSTPRCLHLLTEVPCIPSPGCATKYVTLRVVVAPSLLPYAHNWRDHHHSSNRERKRLVSALPYPSLYSSSKSTWSPSSKLLSGHPALVAPLVSGQTFVHMPKHLPTLLYRSGSSKKVCACFAYLCATVASLVHSSC</sequence>
<comment type="similarity">
    <text evidence="3">Belongs to the protein-tyrosine phosphatase family. Atypical dual-specificity phosphatase Siw14-like subfamily.</text>
</comment>
<dbReference type="AlphaFoldDB" id="A0A7J0EFQ9"/>
<keyword evidence="8" id="KW-0479">Metal-binding</keyword>
<comment type="catalytic activity">
    <reaction evidence="7">
        <text>6-diphospho-1D-myo-inositol pentakisphosphate + H2O = 1D-myo-inositol hexakisphosphate + phosphate + H(+)</text>
        <dbReference type="Rhea" id="RHEA:79703"/>
        <dbReference type="ChEBI" id="CHEBI:15377"/>
        <dbReference type="ChEBI" id="CHEBI:15378"/>
        <dbReference type="ChEBI" id="CHEBI:43474"/>
        <dbReference type="ChEBI" id="CHEBI:58130"/>
        <dbReference type="ChEBI" id="CHEBI:230534"/>
        <dbReference type="EC" id="3.6.1.52"/>
    </reaction>
    <physiologicalReaction direction="left-to-right" evidence="7">
        <dbReference type="Rhea" id="RHEA:79704"/>
    </physiologicalReaction>
</comment>